<feature type="domain" description="SWIM-type" evidence="2">
    <location>
        <begin position="124"/>
        <end position="159"/>
    </location>
</feature>
<keyword evidence="1" id="KW-0479">Metal-binding</keyword>
<proteinExistence type="predicted"/>
<evidence type="ECO:0000256" key="1">
    <source>
        <dbReference type="PROSITE-ProRule" id="PRU00325"/>
    </source>
</evidence>
<dbReference type="PANTHER" id="PTHR38133">
    <property type="entry name" value="SLR1429 PROTEIN"/>
    <property type="match status" value="1"/>
</dbReference>
<dbReference type="AlphaFoldDB" id="A0A6L9S2U7"/>
<protein>
    <recommendedName>
        <fullName evidence="2">SWIM-type domain-containing protein</fullName>
    </recommendedName>
</protein>
<evidence type="ECO:0000313" key="3">
    <source>
        <dbReference type="EMBL" id="NED98943.1"/>
    </source>
</evidence>
<organism evidence="3 4">
    <name type="scientific">Phytoactinopolyspora halotolerans</name>
    <dbReference type="NCBI Taxonomy" id="1981512"/>
    <lineage>
        <taxon>Bacteria</taxon>
        <taxon>Bacillati</taxon>
        <taxon>Actinomycetota</taxon>
        <taxon>Actinomycetes</taxon>
        <taxon>Jiangellales</taxon>
        <taxon>Jiangellaceae</taxon>
        <taxon>Phytoactinopolyspora</taxon>
    </lineage>
</organism>
<dbReference type="EMBL" id="JAAGOA010000001">
    <property type="protein sequence ID" value="NED98943.1"/>
    <property type="molecule type" value="Genomic_DNA"/>
</dbReference>
<keyword evidence="4" id="KW-1185">Reference proteome</keyword>
<evidence type="ECO:0000313" key="4">
    <source>
        <dbReference type="Proteomes" id="UP000475214"/>
    </source>
</evidence>
<name>A0A6L9S2U7_9ACTN</name>
<evidence type="ECO:0000259" key="2">
    <source>
        <dbReference type="PROSITE" id="PS50966"/>
    </source>
</evidence>
<reference evidence="3 4" key="1">
    <citation type="submission" date="2020-02" db="EMBL/GenBank/DDBJ databases">
        <authorList>
            <person name="Li X.-J."/>
            <person name="Han X.-M."/>
        </authorList>
    </citation>
    <scope>NUCLEOTIDE SEQUENCE [LARGE SCALE GENOMIC DNA]</scope>
    <source>
        <strain evidence="3 4">CCTCC AB 2017055</strain>
    </source>
</reference>
<sequence length="230" mass="25127">MSELAKGFPAFAPRKRRTRRAQTWWGNAWIDALEESSLDGDALRRGRAWAHGGHVGTIAVSPGRISATVYGDDHTPYETLVALDQLSDADWDRLLDQIAAKAGHVAALLERDMPEELVDTADDAGVRLLPGMDDLEPRCTCDDWGHPCTHAAALCYQASWLLDTDPFLLLLMRGCGEEDLLADLQRRNADPASMADAPRLDPAAIDRIVSDAASRATELLTQASAVSRIR</sequence>
<dbReference type="Pfam" id="PF04434">
    <property type="entry name" value="SWIM"/>
    <property type="match status" value="1"/>
</dbReference>
<dbReference type="Proteomes" id="UP000475214">
    <property type="component" value="Unassembled WGS sequence"/>
</dbReference>
<dbReference type="RefSeq" id="WP_163731845.1">
    <property type="nucleotide sequence ID" value="NZ_JAAGOA010000001.1"/>
</dbReference>
<dbReference type="GO" id="GO:0008270">
    <property type="term" value="F:zinc ion binding"/>
    <property type="evidence" value="ECO:0007669"/>
    <property type="project" value="UniProtKB-KW"/>
</dbReference>
<gene>
    <name evidence="3" type="ORF">G1H10_02035</name>
</gene>
<dbReference type="InterPro" id="IPR007527">
    <property type="entry name" value="Znf_SWIM"/>
</dbReference>
<comment type="caution">
    <text evidence="3">The sequence shown here is derived from an EMBL/GenBank/DDBJ whole genome shotgun (WGS) entry which is preliminary data.</text>
</comment>
<keyword evidence="1" id="KW-0862">Zinc</keyword>
<dbReference type="PROSITE" id="PS50966">
    <property type="entry name" value="ZF_SWIM"/>
    <property type="match status" value="1"/>
</dbReference>
<accession>A0A6L9S2U7</accession>
<keyword evidence="1" id="KW-0863">Zinc-finger</keyword>
<dbReference type="PANTHER" id="PTHR38133:SF1">
    <property type="entry name" value="SLR1429 PROTEIN"/>
    <property type="match status" value="1"/>
</dbReference>